<dbReference type="AlphaFoldDB" id="A0A2N9AJQ5"/>
<evidence type="ECO:0000313" key="2">
    <source>
        <dbReference type="Proteomes" id="UP000233769"/>
    </source>
</evidence>
<sequence length="59" mass="6399">MRSWVGWTWRKHGRSAAIPVGSTITAGATINLRRRVVPMTSSAAGFALKNAVAQLLTIY</sequence>
<proteinExistence type="predicted"/>
<reference evidence="2" key="1">
    <citation type="submission" date="2017-10" db="EMBL/GenBank/DDBJ databases">
        <authorList>
            <person name="Regsiter A."/>
            <person name="William W."/>
        </authorList>
    </citation>
    <scope>NUCLEOTIDE SEQUENCE [LARGE SCALE GENOMIC DNA]</scope>
</reference>
<accession>A0A2N9AJQ5</accession>
<dbReference type="EMBL" id="LT962688">
    <property type="protein sequence ID" value="SOR27587.1"/>
    <property type="molecule type" value="Genomic_DNA"/>
</dbReference>
<protein>
    <submittedName>
        <fullName evidence="1">Uncharacterized protein</fullName>
    </submittedName>
</protein>
<gene>
    <name evidence="1" type="ORF">TK0001_0985</name>
</gene>
<evidence type="ECO:0000313" key="1">
    <source>
        <dbReference type="EMBL" id="SOR27587.1"/>
    </source>
</evidence>
<organism evidence="1 2">
    <name type="scientific">Methylorubrum extorquens</name>
    <name type="common">Methylobacterium dichloromethanicum</name>
    <name type="synonym">Methylobacterium extorquens</name>
    <dbReference type="NCBI Taxonomy" id="408"/>
    <lineage>
        <taxon>Bacteria</taxon>
        <taxon>Pseudomonadati</taxon>
        <taxon>Pseudomonadota</taxon>
        <taxon>Alphaproteobacteria</taxon>
        <taxon>Hyphomicrobiales</taxon>
        <taxon>Methylobacteriaceae</taxon>
        <taxon>Methylorubrum</taxon>
    </lineage>
</organism>
<name>A0A2N9AJQ5_METEX</name>
<dbReference type="Proteomes" id="UP000233769">
    <property type="component" value="Chromosome tk0001"/>
</dbReference>